<dbReference type="PROSITE" id="PS51192">
    <property type="entry name" value="HELICASE_ATP_BIND_1"/>
    <property type="match status" value="1"/>
</dbReference>
<dbReference type="InterPro" id="IPR027417">
    <property type="entry name" value="P-loop_NTPase"/>
</dbReference>
<dbReference type="AlphaFoldDB" id="H5TSC5"/>
<dbReference type="GO" id="GO:0004386">
    <property type="term" value="F:helicase activity"/>
    <property type="evidence" value="ECO:0007669"/>
    <property type="project" value="UniProtKB-KW"/>
</dbReference>
<keyword evidence="4" id="KW-0067">ATP-binding</keyword>
<dbReference type="GO" id="GO:0016787">
    <property type="term" value="F:hydrolase activity"/>
    <property type="evidence" value="ECO:0007669"/>
    <property type="project" value="UniProtKB-KW"/>
</dbReference>
<protein>
    <submittedName>
        <fullName evidence="4">Helicase</fullName>
    </submittedName>
</protein>
<dbReference type="SUPFAM" id="SSF52540">
    <property type="entry name" value="P-loop containing nucleoside triphosphate hydrolases"/>
    <property type="match status" value="2"/>
</dbReference>
<dbReference type="GO" id="GO:0005524">
    <property type="term" value="F:ATP binding"/>
    <property type="evidence" value="ECO:0007669"/>
    <property type="project" value="InterPro"/>
</dbReference>
<dbReference type="CDD" id="cd18793">
    <property type="entry name" value="SF2_C_SNF"/>
    <property type="match status" value="1"/>
</dbReference>
<dbReference type="InterPro" id="IPR038718">
    <property type="entry name" value="SNF2-like_sf"/>
</dbReference>
<organism evidence="4 5">
    <name type="scientific">Gordonia otitidis (strain DSM 44809 / CCUG 52243 / JCM 12355 / NBRC 100426 / IFM 10032)</name>
    <dbReference type="NCBI Taxonomy" id="1108044"/>
    <lineage>
        <taxon>Bacteria</taxon>
        <taxon>Bacillati</taxon>
        <taxon>Actinomycetota</taxon>
        <taxon>Actinomycetes</taxon>
        <taxon>Mycobacteriales</taxon>
        <taxon>Gordoniaceae</taxon>
        <taxon>Gordonia</taxon>
    </lineage>
</organism>
<evidence type="ECO:0000259" key="2">
    <source>
        <dbReference type="PROSITE" id="PS51192"/>
    </source>
</evidence>
<keyword evidence="4" id="KW-0347">Helicase</keyword>
<dbReference type="InterPro" id="IPR014001">
    <property type="entry name" value="Helicase_ATP-bd"/>
</dbReference>
<evidence type="ECO:0000313" key="5">
    <source>
        <dbReference type="Proteomes" id="UP000005038"/>
    </source>
</evidence>
<dbReference type="STRING" id="1108044.GOOTI_214_00090"/>
<dbReference type="Gene3D" id="3.40.50.10810">
    <property type="entry name" value="Tandem AAA-ATPase domain"/>
    <property type="match status" value="1"/>
</dbReference>
<evidence type="ECO:0000256" key="1">
    <source>
        <dbReference type="ARBA" id="ARBA00022801"/>
    </source>
</evidence>
<dbReference type="Gene3D" id="3.40.50.300">
    <property type="entry name" value="P-loop containing nucleotide triphosphate hydrolases"/>
    <property type="match status" value="1"/>
</dbReference>
<sequence length="1090" mass="119307">MAWHRVPTVSASKLRATYGDGYNDISQRRDISVVGEQWFPATERVVGNVTDRSGSRSVVLRFRGDALLASGCRCEATEHCDHILALICAVSGKVLPIAEVTTSEEARNEWRVAVRLLSRDSTTAVASQVPETPTAVALFVAFSATDDLLAAPAIPGPYGQGEWTLTGVKWQDFAPSAPLGRFDPAQQVLLNGLYRLAERPVGWMSLSDVGPQLWPLLAAARAAGLHLFDAASTHSGIVMPRGVVQVHDDLEIVAAASDGRHSGDAADIHFTVHYEQTTVHGQQLRLLGPRDAAHGIYWADTGTLHIGRLDQSPPPTLARLLERGEPIVVPRPHLSEFTSGPMTELGVPVLDPHNVLATITVEGPKAVLHIAPAPQVFADDEATFLISWSVRYWLDGESHDASASTVDADSFRDQAVEEDLWQRLLPCLHAVASYTERADTSRLSAQQLLRQQRVDADVVAPIVGEVLPTFTDIDDLIIDIDDQVPEFRPADVAPVVRFGAAAEGLGRDWLNLQITVEIGDDRIPIDTLIRDLATDADHIVLPSGVYITADLPEISRLARLIHEARAVNELSDDGKVPVDTANATLWQEILECGEVDDDIAEWAGSKKTLALTSRPERLPVPATVHAQLRDYQRDGFDWLAFLIANNTGGILADDMGLGKTLQLLSAMAHTLHSQPHARFLVIAPTSVVGNWAAEADKFVPSMPVAAVRSKVKPGDNPMRRRIEAATLVVTTYALVRLDPSTYADQVWTMVVADEAQAIKNDAAKTHKAIRSLSAPTKIAATGTPIENDLMDLASLLSITIPALFPDRPTFVSHYRTPIVKEQDADRLAELKRRVRPFLLRRTKEEVLQELPSKQAQVVLIDLSSKHRTIYDRRLNLERQKSLELLADDPKHARFQMLAALTRLRQLSLHPGLVDEAALAVGSAKVDYLTTQLPQLSEEGHRSLVFSSFPTFLRLLRPQLEDVGLRVCYLAGELSPGERAEQIDMFTRGDADVFLISLKAGGSGLNLTQADYVFLTDPWWNPAAEDQAIDRAHRIGQTRPVNVIRLVAVDSIEGKVVDLQSTKRHLAQAALGGEQSFAAALTDDDIRSLLM</sequence>
<feature type="domain" description="Helicase ATP-binding" evidence="2">
    <location>
        <begin position="640"/>
        <end position="802"/>
    </location>
</feature>
<proteinExistence type="predicted"/>
<feature type="domain" description="Helicase C-terminal" evidence="3">
    <location>
        <begin position="927"/>
        <end position="1084"/>
    </location>
</feature>
<accession>H5TSC5</accession>
<keyword evidence="1" id="KW-0378">Hydrolase</keyword>
<dbReference type="Proteomes" id="UP000005038">
    <property type="component" value="Unassembled WGS sequence"/>
</dbReference>
<reference evidence="4" key="1">
    <citation type="submission" date="2012-02" db="EMBL/GenBank/DDBJ databases">
        <title>Whole genome shotgun sequence of Gordonia otitidis NBRC 100426.</title>
        <authorList>
            <person name="Yoshida I."/>
            <person name="Hosoyama A."/>
            <person name="Tsuchikane K."/>
            <person name="Katsumata H."/>
            <person name="Yamazaki S."/>
            <person name="Fujita N."/>
        </authorList>
    </citation>
    <scope>NUCLEOTIDE SEQUENCE [LARGE SCALE GENOMIC DNA]</scope>
    <source>
        <strain evidence="4">NBRC 100426</strain>
    </source>
</reference>
<keyword evidence="5" id="KW-1185">Reference proteome</keyword>
<evidence type="ECO:0000313" key="4">
    <source>
        <dbReference type="EMBL" id="GAB36383.1"/>
    </source>
</evidence>
<dbReference type="SMART" id="SM00490">
    <property type="entry name" value="HELICc"/>
    <property type="match status" value="1"/>
</dbReference>
<name>H5TSC5_GORO1</name>
<dbReference type="OrthoDB" id="9760715at2"/>
<dbReference type="Pfam" id="PF00176">
    <property type="entry name" value="SNF2-rel_dom"/>
    <property type="match status" value="1"/>
</dbReference>
<dbReference type="InterPro" id="IPR000330">
    <property type="entry name" value="SNF2_N"/>
</dbReference>
<dbReference type="EMBL" id="BAFB01000214">
    <property type="protein sequence ID" value="GAB36383.1"/>
    <property type="molecule type" value="Genomic_DNA"/>
</dbReference>
<comment type="caution">
    <text evidence="4">The sequence shown here is derived from an EMBL/GenBank/DDBJ whole genome shotgun (WGS) entry which is preliminary data.</text>
</comment>
<evidence type="ECO:0000259" key="3">
    <source>
        <dbReference type="PROSITE" id="PS51194"/>
    </source>
</evidence>
<dbReference type="PROSITE" id="PS51194">
    <property type="entry name" value="HELICASE_CTER"/>
    <property type="match status" value="1"/>
</dbReference>
<dbReference type="InterPro" id="IPR049730">
    <property type="entry name" value="SNF2/RAD54-like_C"/>
</dbReference>
<dbReference type="Pfam" id="PF00271">
    <property type="entry name" value="Helicase_C"/>
    <property type="match status" value="1"/>
</dbReference>
<keyword evidence="4" id="KW-0547">Nucleotide-binding</keyword>
<dbReference type="InterPro" id="IPR001650">
    <property type="entry name" value="Helicase_C-like"/>
</dbReference>
<dbReference type="SMART" id="SM00487">
    <property type="entry name" value="DEXDc"/>
    <property type="match status" value="1"/>
</dbReference>
<dbReference type="PANTHER" id="PTHR10799">
    <property type="entry name" value="SNF2/RAD54 HELICASE FAMILY"/>
    <property type="match status" value="1"/>
</dbReference>
<gene>
    <name evidence="4" type="ORF">GOOTI_214_00090</name>
</gene>